<feature type="compositionally biased region" description="Low complexity" evidence="1">
    <location>
        <begin position="194"/>
        <end position="205"/>
    </location>
</feature>
<feature type="compositionally biased region" description="Basic and acidic residues" evidence="1">
    <location>
        <begin position="510"/>
        <end position="530"/>
    </location>
</feature>
<dbReference type="Proteomes" id="UP001370490">
    <property type="component" value="Unassembled WGS sequence"/>
</dbReference>
<dbReference type="PANTHER" id="PTHR33448:SF4">
    <property type="entry name" value="CHLOROPLAST PROTEIN HCF243"/>
    <property type="match status" value="1"/>
</dbReference>
<evidence type="ECO:0000256" key="1">
    <source>
        <dbReference type="SAM" id="MobiDB-lite"/>
    </source>
</evidence>
<feature type="compositionally biased region" description="Low complexity" evidence="1">
    <location>
        <begin position="175"/>
        <end position="184"/>
    </location>
</feature>
<comment type="caution">
    <text evidence="2">The sequence shown here is derived from an EMBL/GenBank/DDBJ whole genome shotgun (WGS) entry which is preliminary data.</text>
</comment>
<feature type="compositionally biased region" description="Acidic residues" evidence="1">
    <location>
        <begin position="436"/>
        <end position="447"/>
    </location>
</feature>
<feature type="compositionally biased region" description="Basic residues" evidence="1">
    <location>
        <begin position="105"/>
        <end position="118"/>
    </location>
</feature>
<feature type="compositionally biased region" description="Basic and acidic residues" evidence="1">
    <location>
        <begin position="467"/>
        <end position="494"/>
    </location>
</feature>
<dbReference type="AlphaFoldDB" id="A0AAN8VUC2"/>
<organism evidence="2 3">
    <name type="scientific">Dillenia turbinata</name>
    <dbReference type="NCBI Taxonomy" id="194707"/>
    <lineage>
        <taxon>Eukaryota</taxon>
        <taxon>Viridiplantae</taxon>
        <taxon>Streptophyta</taxon>
        <taxon>Embryophyta</taxon>
        <taxon>Tracheophyta</taxon>
        <taxon>Spermatophyta</taxon>
        <taxon>Magnoliopsida</taxon>
        <taxon>eudicotyledons</taxon>
        <taxon>Gunneridae</taxon>
        <taxon>Pentapetalae</taxon>
        <taxon>Dilleniales</taxon>
        <taxon>Dilleniaceae</taxon>
        <taxon>Dillenia</taxon>
    </lineage>
</organism>
<dbReference type="EMBL" id="JBAMMX010000008">
    <property type="protein sequence ID" value="KAK6934213.1"/>
    <property type="molecule type" value="Genomic_DNA"/>
</dbReference>
<dbReference type="PANTHER" id="PTHR33448">
    <property type="entry name" value="CHLOROPLAST PROTEIN HCF243-RELATED"/>
    <property type="match status" value="1"/>
</dbReference>
<feature type="compositionally biased region" description="Basic and acidic residues" evidence="1">
    <location>
        <begin position="549"/>
        <end position="567"/>
    </location>
</feature>
<protein>
    <submittedName>
        <fullName evidence="2">Uncharacterized protein</fullName>
    </submittedName>
</protein>
<feature type="compositionally biased region" description="Acidic residues" evidence="1">
    <location>
        <begin position="310"/>
        <end position="364"/>
    </location>
</feature>
<gene>
    <name evidence="2" type="ORF">RJ641_034368</name>
</gene>
<feature type="compositionally biased region" description="Acidic residues" evidence="1">
    <location>
        <begin position="393"/>
        <end position="409"/>
    </location>
</feature>
<proteinExistence type="predicted"/>
<sequence length="743" mass="83333">MDTERPRNSELFICFTSRLSSSSSSMKISSKSSILSPNRTDKFRETTQISLSSSLSRRLRSNGSLKGGQSPMFPTGNRKKGCAFENPEPSSPKVTCIGQVRVKTKKQGKKIRSRSKRSRGGEVSFRKRTEQIAHQNQQQECLPHRNQRWVHLPLTICEALRAFGAEFNCFLSCKTSCSSSSNSSVREGKEERSSASNNQYGASSSSSCGAVFARWLVALGDGEKSREIELVVGGEEEEEQMGERERHVIEERFGVVKSDIVEEEGEEARVSICIPPKNALLLMRCRSDPVKMAALANRFWESPVTKAVQDDDDDDEVEDEDEDEDEEDEEDDDTTDEDDDGDGVAVAEEECEKEDEEAEEEENVEFAKTEVTDCLLDEKLREEGEEGGNYVSDDVEKEEEENPEVESSIEADKQETAAENVERDPEVKEEANQEQQLEEEEQAEEELQNCTTLEESSGIICSLVENISDKEKLVEDGRKNREDCELTRESKDSVADAVSEPETQEALEEEKDKSNSKQETHEEEEKKEEEGSLTQQLQTESSTSEEEGEREKSEERENVEVEVERESSTSSSTSKLSPDCLLLMMCEPKLSMEVSKETWVCSTDFIRWLPDRSSSSVNPKDGGDDTKKRISTDSNPPQLHHNTTNNHQSHSQNQSAQVPAQLQLQQPPRSSCSFPAAPPNMATLIEQKLVNAVAYEPFVLTRCKSEPMRSSAKLTPEACFWKNRRLEPHRQTTLGVGAAGIGF</sequence>
<feature type="compositionally biased region" description="Low complexity" evidence="1">
    <location>
        <begin position="640"/>
        <end position="671"/>
    </location>
</feature>
<feature type="compositionally biased region" description="Low complexity" evidence="1">
    <location>
        <begin position="20"/>
        <end position="36"/>
    </location>
</feature>
<feature type="compositionally biased region" description="Basic and acidic residues" evidence="1">
    <location>
        <begin position="410"/>
        <end position="431"/>
    </location>
</feature>
<feature type="compositionally biased region" description="Basic and acidic residues" evidence="1">
    <location>
        <begin position="365"/>
        <end position="382"/>
    </location>
</feature>
<feature type="region of interest" description="Disordered" evidence="1">
    <location>
        <begin position="20"/>
        <end position="88"/>
    </location>
</feature>
<evidence type="ECO:0000313" key="2">
    <source>
        <dbReference type="EMBL" id="KAK6934213.1"/>
    </source>
</evidence>
<feature type="region of interest" description="Disordered" evidence="1">
    <location>
        <begin position="105"/>
        <end position="126"/>
    </location>
</feature>
<evidence type="ECO:0000313" key="3">
    <source>
        <dbReference type="Proteomes" id="UP001370490"/>
    </source>
</evidence>
<reference evidence="2 3" key="1">
    <citation type="submission" date="2023-12" db="EMBL/GenBank/DDBJ databases">
        <title>A high-quality genome assembly for Dillenia turbinata (Dilleniales).</title>
        <authorList>
            <person name="Chanderbali A."/>
        </authorList>
    </citation>
    <scope>NUCLEOTIDE SEQUENCE [LARGE SCALE GENOMIC DNA]</scope>
    <source>
        <strain evidence="2">LSX21</strain>
        <tissue evidence="2">Leaf</tissue>
    </source>
</reference>
<feature type="region of interest" description="Disordered" evidence="1">
    <location>
        <begin position="175"/>
        <end position="205"/>
    </location>
</feature>
<keyword evidence="3" id="KW-1185">Reference proteome</keyword>
<feature type="compositionally biased region" description="Basic and acidic residues" evidence="1">
    <location>
        <begin position="621"/>
        <end position="631"/>
    </location>
</feature>
<accession>A0AAN8VUC2</accession>
<name>A0AAN8VUC2_9MAGN</name>
<feature type="region of interest" description="Disordered" evidence="1">
    <location>
        <begin position="304"/>
        <end position="576"/>
    </location>
</feature>
<feature type="region of interest" description="Disordered" evidence="1">
    <location>
        <begin position="610"/>
        <end position="675"/>
    </location>
</feature>